<dbReference type="GO" id="GO:0008083">
    <property type="term" value="F:growth factor activity"/>
    <property type="evidence" value="ECO:0007669"/>
    <property type="project" value="InterPro"/>
</dbReference>
<feature type="compositionally biased region" description="Polar residues" evidence="3">
    <location>
        <begin position="77"/>
        <end position="87"/>
    </location>
</feature>
<dbReference type="Gene3D" id="2.80.10.50">
    <property type="match status" value="1"/>
</dbReference>
<accession>Q0PV85</accession>
<dbReference type="PRINTS" id="PR00262">
    <property type="entry name" value="IL1HBGF"/>
</dbReference>
<dbReference type="FunFam" id="2.80.10.50:FF:000004">
    <property type="entry name" value="Fibroblast growth factor"/>
    <property type="match status" value="1"/>
</dbReference>
<dbReference type="PANTHER" id="PTHR11486">
    <property type="entry name" value="FIBROBLAST GROWTH FACTOR"/>
    <property type="match status" value="1"/>
</dbReference>
<keyword evidence="4" id="KW-1133">Transmembrane helix</keyword>
<evidence type="ECO:0000313" key="5">
    <source>
        <dbReference type="EMBL" id="ABG77531.1"/>
    </source>
</evidence>
<name>Q0PV85_HALRO</name>
<dbReference type="SMART" id="SM00442">
    <property type="entry name" value="FGF"/>
    <property type="match status" value="1"/>
</dbReference>
<dbReference type="InterPro" id="IPR008996">
    <property type="entry name" value="IL1/FGF"/>
</dbReference>
<sequence length="330" mass="37239">MPSVQMVPGSTVDVSATTTGPTSATGALASFLVAAILRAKKMTFKPTMTREHTAADLTWSGSRIPVNELDKLPISAEATQHQNTRSRILSIRSKTRRPTDVRSLSDDNSIPQRLTDSTVPIVHDRLPDPKLWEKLNFGTEVEVDDDTLTDLSPQTEEDSSYSLPESSSTHKITKRSISAGLEGIMRRRQLYCRNGYHLQILPRGQVMGTRKDHSRYAILEFVSVNVGVVTIRGVETGLYLAMDSKGRLYGSEKLSRNCLFKETFEENKYNTYSSLRHRNHSDTRSCFVAISQQGRARSGCRSKESQKFTHFLPRLVDPRRVPWHYEGEMY</sequence>
<dbReference type="EMBL" id="DQ767826">
    <property type="protein sequence ID" value="ABG77531.1"/>
    <property type="molecule type" value="mRNA"/>
</dbReference>
<organism evidence="5">
    <name type="scientific">Halocynthia roretzi</name>
    <name type="common">Sea squirt</name>
    <name type="synonym">Cynthia roretzi</name>
    <dbReference type="NCBI Taxonomy" id="7729"/>
    <lineage>
        <taxon>Eukaryota</taxon>
        <taxon>Metazoa</taxon>
        <taxon>Chordata</taxon>
        <taxon>Tunicata</taxon>
        <taxon>Ascidiacea</taxon>
        <taxon>Stolidobranchia</taxon>
        <taxon>Pyuridae</taxon>
        <taxon>Halocynthia</taxon>
    </lineage>
</organism>
<proteinExistence type="evidence at transcript level"/>
<dbReference type="AlphaFoldDB" id="Q0PV85"/>
<feature type="region of interest" description="Disordered" evidence="3">
    <location>
        <begin position="143"/>
        <end position="169"/>
    </location>
</feature>
<evidence type="ECO:0000256" key="1">
    <source>
        <dbReference type="ARBA" id="ARBA00007936"/>
    </source>
</evidence>
<protein>
    <recommendedName>
        <fullName evidence="2">Fibroblast growth factor</fullName>
        <shortName evidence="2">FGF</shortName>
    </recommendedName>
</protein>
<evidence type="ECO:0000256" key="3">
    <source>
        <dbReference type="SAM" id="MobiDB-lite"/>
    </source>
</evidence>
<feature type="region of interest" description="Disordered" evidence="3">
    <location>
        <begin position="77"/>
        <end position="112"/>
    </location>
</feature>
<keyword evidence="4" id="KW-0472">Membrane</keyword>
<keyword evidence="4" id="KW-0812">Transmembrane</keyword>
<dbReference type="PROSITE" id="PS00247">
    <property type="entry name" value="HBGF_FGF"/>
    <property type="match status" value="1"/>
</dbReference>
<dbReference type="SUPFAM" id="SSF50353">
    <property type="entry name" value="Cytokine"/>
    <property type="match status" value="1"/>
</dbReference>
<evidence type="ECO:0000256" key="2">
    <source>
        <dbReference type="RuleBase" id="RU049442"/>
    </source>
</evidence>
<evidence type="ECO:0000256" key="4">
    <source>
        <dbReference type="SAM" id="Phobius"/>
    </source>
</evidence>
<dbReference type="InterPro" id="IPR002209">
    <property type="entry name" value="Fibroblast_GF_fam"/>
</dbReference>
<dbReference type="Pfam" id="PF00167">
    <property type="entry name" value="FGF"/>
    <property type="match status" value="1"/>
</dbReference>
<feature type="transmembrane region" description="Helical" evidence="4">
    <location>
        <begin position="20"/>
        <end position="39"/>
    </location>
</feature>
<feature type="region of interest" description="Disordered" evidence="3">
    <location>
        <begin position="1"/>
        <end position="20"/>
    </location>
</feature>
<comment type="similarity">
    <text evidence="1 2">Belongs to the heparin-binding growth factors family.</text>
</comment>
<dbReference type="PRINTS" id="PR00263">
    <property type="entry name" value="HBGFFGF"/>
</dbReference>
<dbReference type="CDD" id="cd23308">
    <property type="entry name" value="beta-trefoil_FGF9-like"/>
    <property type="match status" value="1"/>
</dbReference>
<reference evidence="5" key="1">
    <citation type="journal article" date="2006" name="Dev. Biol.">
        <title>Overlapping expression of FoxA and Zic confers responsiveness to FGF signaling to specify notochord in ascidian embryos.</title>
        <authorList>
            <person name="Kumano G."/>
            <person name="Yamaguchi S."/>
            <person name="Nishida H."/>
        </authorList>
    </citation>
    <scope>NUCLEOTIDE SEQUENCE</scope>
</reference>